<feature type="compositionally biased region" description="Low complexity" evidence="2">
    <location>
        <begin position="2780"/>
        <end position="2797"/>
    </location>
</feature>
<sequence>MKGLGEGYHQTVSVYPRAEHTYRARISRKDVGGTTFQAAYTPIDTDPGPPARGGPPGRLSEFPGLQSDSGYTIIPIDSKISGQQAWAAQPAPSKQPAYSGPLEDALSIARTNAVKDSKAPTKPKHAGLDAVQMSLQDMLAAAARIHNELLASSTTNRAPVATDAAGPAAAATTSAAGHAPAASRSIGASDPASAFAGTAPIPNTAPASDGSGVPQPHPLAPAQYSPPAPQPRGPLEALRDELFGSLTMPSPRALGRPPTPQPTGFPAAPPASPAAAPVSTPPPRMARGPPDGLDTANASPTPSTLRAMETAALALQEETSTLTAQAGYSYADLSSIYSIPDSALNATARTPMSFTTAAVSELDTPSSVRSRDDEYKYDKSFVSPKSSERDPSTARASGGRSGRSSQLIYERIASGYDDYVSPASWMSLREQHRSSHVKVTSTSCPGLGGPESVSSTPTGPSGWASGGGGGGGGLIDLLASASAVAVAEVLSMPPPASQASLAPSKSSMPYMPSETDSSVRTGSAWSEYVPHGNRGQLQQHHTQQQQQWQQQQRQPDHASRQQQQQKQSQQQQQPAGGPLDVRSGRAGSTASSGPHNGFSSFAFSAGPDSGRGRDRVTGSDHLCRTLSFGVPSGTLSRSGSRGGSCKGDGGSLSGDSGSSSAGTAAAPAGGELTEPESSVAVSQSTTATAATADRNACSIPGAPYGGGGGRRYANATFTNPLYSQGSTESGAAGGGCGGSTSSSKSGYNRPPENRAVSSGGAAATPPPTACGGASIATTEAEEEGEEGHERVVGGQEHGAEGGQGRAETYNEYTFSAAMARTTVPHGPHTALGPNHRQRPGHVARLFSSPEIVDEMAADALEAAAAAGADPEGTVPASSAISLADKGGIHPIVLARPPSMATALAPVSPLPGVSGVGTFAVRPLAAAAAPGAGVSAVALDAVPEQDRGELVRSWADMRADFGARPQGSGSHGGTPSVAALTPEPSRDDGGPVSALPPFGGGGGGEAAGQEALLVSSATRASAPGDPAGGATPATASAATATTAEASACCHKAISQEGGASAGEETHQEEHPHQQQQEGQQQQEQQQEQQQQPAAGDNDGSAGTGIPTVATLDTGWHYELADPLDQLLSVLAGRGARSDAHAQRLLSDTLRSAVFDAVSQPRPNSAPVLFSLDGIARSMPLPLAPAPDSATAGSAAAAAVTAATRFQGEGEQGPGAGLTGGGESAGSDGELLQAVQRVAELKAARMSGYSGSGAAVAATAAALAAATSTPHTSQHQPQLQAQPAPQPTPQSAPSAQPPLPRQQPPQQHLAAAGSGGGVQPTSSVVGAAMLPSGQVSGLLQSISPSASMGSLDSEVAVERLKAKMRAYLMQNTEAAVAAVAAANAGLASGSSKELESSSGGSAISVLLSASKAHPANMQQQLQGSATQEAAAVLPGGSDGSAAAAAAGPAPADLPALHVAALDSLLQQATRHLQAASDPSASTSGTAQPSLSALEEILRQLRELTRRSSGSNGGVSAVVPAAPPPRSPPRPSAAVPAAAANSDGGPDATFGVTADGMRSRGPVSSTVTGSTAQAPSRVSRAVSSPSRLGVEPAAAPRAFSTAAAGGGDAAAAAIANGSSRAADGVATHAPVPSVVWGPPLFTQPQQPASYRHPPSGPAAGPHTSYPAPYQAPPPYLRDDPAAHGDKRAAVPAAEGQRRQGAVQDAALRRSYQGLQSGAHPYPVFSSFDAAQGTAGAGARGSAPQAGGPSYLELAAQAAKLREQLAAAARQSPPQQQPQHQPPQQQQRRHTFAGTQPAQQGISHHQQQQNETLQNRAVYHHPAQPDTRAATAAAGLAASADWQSSLQSKLLPYEAIRTRTSLIDASSTFAVAPAAASNGGGGPAEQMRPRNAAAAAARQSQPRSRPQSPAGFRPGARTNGGRAGGPAGASAPATPRNGDMPARSALAAAAPPQQHRPSTKMGDPAFLPNKPFLFSFGLERETRQWLDDMGLTVTPAEESLPLLDNPLRNGLLLAALAACLAGSPLPAGVVTDPPRDVRSARTNILCALDHLGLLAAPWASINWSAGSLPSLRLRGSSGIIAIKALGSAGRGYALRLKERQLRAGLGLIAEVESILAGSADSIWGLLNFIRLAHAPSQYQQQLRGSVGGWMGAGIAAGPGQRRWGTLAGVGEELARRTFDVRGGAGPDGVLGLGPAPVPVPAMAAAAAAAETAATAGPTAAAGNGPPTSRSGRASPGRPGRGGGGGPAGEDGFSQPAESRSEPSPSPLRGGGKVTLAVGGRGRVAGGPVADPRGSIFMTTGPTAGMQPASHGHAAAALASAASSASTGGVAAENGLLYRPLWPTITSLPYSPSEVATLESSLLQWLMEAGAISRREAAQGFPALLPMFEDGTFICWLVSNLSGRPIVGAHRRPLTEAARRTNWFKAIEALRKLPGMSRRFLVYEEALMHCERPLLTGLLEDLHRLAGGMPPAPSKILPDAKPYLPYVVPEPVVRTLPPDRIAINRGSPVASPLCTPTPGRTSNNKAPSNLGPQGAARSRKSTPSPSPRAVTPSRHWSTGSGGSATAAPHQQHPLFQKAVPPPPCNNSGLPPGQFNKNANGSPGDVFTSPAAAAAAAAADSDNDGGAGGVNSAREGSNGSPGRERRPRNVATATAAAAVAAAAAGVRRAAAVNSASAGGAGRGLITDVMVTPTKVLPAAALAAAIQVSEQQQQMQQQGRRRTGPAITAVDLLHASFPVVWANGLTNVRQSLPGHPPGQQQQQQQHDRLRHHQYLVANLRGSRSMGGALESFSSSSPAVSPRLRLVPSAL</sequence>
<evidence type="ECO:0000256" key="1">
    <source>
        <dbReference type="ARBA" id="ARBA00022581"/>
    </source>
</evidence>
<feature type="region of interest" description="Disordered" evidence="2">
    <location>
        <begin position="1016"/>
        <end position="1035"/>
    </location>
</feature>
<feature type="compositionally biased region" description="Polar residues" evidence="2">
    <location>
        <begin position="1559"/>
        <end position="1570"/>
    </location>
</feature>
<feature type="compositionally biased region" description="Low complexity" evidence="2">
    <location>
        <begin position="2212"/>
        <end position="2233"/>
    </location>
</feature>
<accession>D8U1G7</accession>
<feature type="compositionally biased region" description="Low complexity" evidence="2">
    <location>
        <begin position="653"/>
        <end position="670"/>
    </location>
</feature>
<keyword evidence="4" id="KW-1185">Reference proteome</keyword>
<feature type="compositionally biased region" description="Pro residues" evidence="2">
    <location>
        <begin position="257"/>
        <end position="272"/>
    </location>
</feature>
<dbReference type="STRING" id="3068.D8U1G7"/>
<feature type="compositionally biased region" description="Low complexity" evidence="2">
    <location>
        <begin position="1924"/>
        <end position="1952"/>
    </location>
</feature>
<dbReference type="KEGG" id="vcn:VOLCADRAFT_93166"/>
<feature type="region of interest" description="Disordered" evidence="2">
    <location>
        <begin position="1869"/>
        <end position="1960"/>
    </location>
</feature>
<feature type="region of interest" description="Disordered" evidence="2">
    <location>
        <begin position="362"/>
        <end position="404"/>
    </location>
</feature>
<feature type="compositionally biased region" description="Low complexity" evidence="2">
    <location>
        <begin position="1760"/>
        <end position="1782"/>
    </location>
</feature>
<feature type="compositionally biased region" description="Low complexity" evidence="2">
    <location>
        <begin position="757"/>
        <end position="774"/>
    </location>
</feature>
<feature type="region of interest" description="Disordered" evidence="2">
    <location>
        <begin position="1414"/>
        <end position="1445"/>
    </location>
</feature>
<feature type="region of interest" description="Disordered" evidence="2">
    <location>
        <begin position="960"/>
        <end position="1006"/>
    </location>
</feature>
<feature type="compositionally biased region" description="Low complexity" evidence="2">
    <location>
        <begin position="1265"/>
        <end position="1281"/>
    </location>
</feature>
<feature type="compositionally biased region" description="Polar residues" evidence="2">
    <location>
        <begin position="2513"/>
        <end position="2526"/>
    </location>
</feature>
<feature type="region of interest" description="Disordered" evidence="2">
    <location>
        <begin position="1265"/>
        <end position="1322"/>
    </location>
</feature>
<feature type="compositionally biased region" description="Low complexity" evidence="2">
    <location>
        <begin position="1571"/>
        <end position="1586"/>
    </location>
</feature>
<feature type="region of interest" description="Disordered" evidence="2">
    <location>
        <begin position="2741"/>
        <end position="2761"/>
    </location>
</feature>
<feature type="compositionally biased region" description="Low complexity" evidence="2">
    <location>
        <begin position="394"/>
        <end position="404"/>
    </location>
</feature>
<feature type="region of interest" description="Disordered" evidence="2">
    <location>
        <begin position="1206"/>
        <end position="1225"/>
    </location>
</feature>
<dbReference type="EMBL" id="GL378351">
    <property type="protein sequence ID" value="EFJ46337.1"/>
    <property type="molecule type" value="Genomic_DNA"/>
</dbReference>
<feature type="compositionally biased region" description="Pro residues" evidence="2">
    <location>
        <begin position="215"/>
        <end position="232"/>
    </location>
</feature>
<feature type="region of interest" description="Disordered" evidence="2">
    <location>
        <begin position="2497"/>
        <end position="2645"/>
    </location>
</feature>
<dbReference type="InParanoid" id="D8U1G7"/>
<dbReference type="OrthoDB" id="552382at2759"/>
<feature type="compositionally biased region" description="Low complexity" evidence="2">
    <location>
        <begin position="1072"/>
        <end position="1090"/>
    </location>
</feature>
<feature type="compositionally biased region" description="Basic and acidic residues" evidence="2">
    <location>
        <begin position="1062"/>
        <end position="1071"/>
    </location>
</feature>
<name>D8U1G7_VOLCA</name>
<dbReference type="RefSeq" id="XP_002952490.1">
    <property type="nucleotide sequence ID" value="XM_002952444.1"/>
</dbReference>
<feature type="compositionally biased region" description="Low complexity" evidence="2">
    <location>
        <begin position="1019"/>
        <end position="1035"/>
    </location>
</feature>
<dbReference type="PANTHER" id="PTHR13037:SF24">
    <property type="entry name" value="POLYCOMB PROTEIN PCL-RELATED"/>
    <property type="match status" value="1"/>
</dbReference>
<proteinExistence type="predicted"/>
<dbReference type="Proteomes" id="UP000001058">
    <property type="component" value="Unassembled WGS sequence"/>
</dbReference>
<dbReference type="GeneID" id="9628741"/>
<feature type="compositionally biased region" description="Low complexity" evidence="2">
    <location>
        <begin position="1504"/>
        <end position="1517"/>
    </location>
</feature>
<feature type="region of interest" description="Disordered" evidence="2">
    <location>
        <begin position="1468"/>
        <end position="1487"/>
    </location>
</feature>
<gene>
    <name evidence="3" type="ORF">VOLCADRAFT_93166</name>
</gene>
<feature type="compositionally biased region" description="Low complexity" evidence="2">
    <location>
        <begin position="1792"/>
        <end position="1805"/>
    </location>
</feature>
<feature type="compositionally biased region" description="Gly residues" evidence="2">
    <location>
        <begin position="640"/>
        <end position="652"/>
    </location>
</feature>
<feature type="compositionally biased region" description="Polar residues" evidence="2">
    <location>
        <begin position="514"/>
        <end position="524"/>
    </location>
</feature>
<feature type="region of interest" description="Disordered" evidence="2">
    <location>
        <begin position="1502"/>
        <end position="1586"/>
    </location>
</feature>
<feature type="region of interest" description="Disordered" evidence="2">
    <location>
        <begin position="2212"/>
        <end position="2304"/>
    </location>
</feature>
<evidence type="ECO:0000256" key="2">
    <source>
        <dbReference type="SAM" id="MobiDB-lite"/>
    </source>
</evidence>
<feature type="region of interest" description="Disordered" evidence="2">
    <location>
        <begin position="1760"/>
        <end position="1807"/>
    </location>
</feature>
<feature type="compositionally biased region" description="Basic and acidic residues" evidence="2">
    <location>
        <begin position="369"/>
        <end position="379"/>
    </location>
</feature>
<feature type="compositionally biased region" description="Polar residues" evidence="2">
    <location>
        <begin position="1414"/>
        <end position="1425"/>
    </location>
</feature>
<reference evidence="3 4" key="1">
    <citation type="journal article" date="2010" name="Science">
        <title>Genomic analysis of organismal complexity in the multicellular green alga Volvox carteri.</title>
        <authorList>
            <person name="Prochnik S.E."/>
            <person name="Umen J."/>
            <person name="Nedelcu A.M."/>
            <person name="Hallmann A."/>
            <person name="Miller S.M."/>
            <person name="Nishii I."/>
            <person name="Ferris P."/>
            <person name="Kuo A."/>
            <person name="Mitros T."/>
            <person name="Fritz-Laylin L.K."/>
            <person name="Hellsten U."/>
            <person name="Chapman J."/>
            <person name="Simakov O."/>
            <person name="Rensing S.A."/>
            <person name="Terry A."/>
            <person name="Pangilinan J."/>
            <person name="Kapitonov V."/>
            <person name="Jurka J."/>
            <person name="Salamov A."/>
            <person name="Shapiro H."/>
            <person name="Schmutz J."/>
            <person name="Grimwood J."/>
            <person name="Lindquist E."/>
            <person name="Lucas S."/>
            <person name="Grigoriev I.V."/>
            <person name="Schmitt R."/>
            <person name="Kirk D."/>
            <person name="Rokhsar D.S."/>
        </authorList>
    </citation>
    <scope>NUCLEOTIDE SEQUENCE [LARGE SCALE GENOMIC DNA]</scope>
    <source>
        <strain evidence="4">f. Nagariensis / Eve</strain>
    </source>
</reference>
<feature type="region of interest" description="Disordered" evidence="2">
    <location>
        <begin position="2780"/>
        <end position="2803"/>
    </location>
</feature>
<feature type="region of interest" description="Disordered" evidence="2">
    <location>
        <begin position="1055"/>
        <end position="1106"/>
    </location>
</feature>
<feature type="compositionally biased region" description="Gly residues" evidence="2">
    <location>
        <begin position="2264"/>
        <end position="2280"/>
    </location>
</feature>
<feature type="region of interest" description="Disordered" evidence="2">
    <location>
        <begin position="436"/>
        <end position="467"/>
    </location>
</feature>
<feature type="compositionally biased region" description="Low complexity" evidence="2">
    <location>
        <begin position="1888"/>
        <end position="1916"/>
    </location>
</feature>
<feature type="compositionally biased region" description="Low complexity" evidence="2">
    <location>
        <begin position="1431"/>
        <end position="1445"/>
    </location>
</feature>
<evidence type="ECO:0000313" key="4">
    <source>
        <dbReference type="Proteomes" id="UP000001058"/>
    </source>
</evidence>
<protein>
    <recommendedName>
        <fullName evidence="5">Calponin-homology (CH) domain-containing protein</fullName>
    </recommendedName>
</protein>
<dbReference type="PANTHER" id="PTHR13037">
    <property type="entry name" value="FORMIN"/>
    <property type="match status" value="1"/>
</dbReference>
<feature type="compositionally biased region" description="Basic and acidic residues" evidence="2">
    <location>
        <begin position="610"/>
        <end position="623"/>
    </location>
</feature>
<feature type="compositionally biased region" description="Low complexity" evidence="2">
    <location>
        <begin position="2605"/>
        <end position="2614"/>
    </location>
</feature>
<evidence type="ECO:0000313" key="3">
    <source>
        <dbReference type="EMBL" id="EFJ46337.1"/>
    </source>
</evidence>
<feature type="region of interest" description="Disordered" evidence="2">
    <location>
        <begin position="494"/>
        <end position="805"/>
    </location>
</feature>
<feature type="compositionally biased region" description="Low complexity" evidence="2">
    <location>
        <begin position="561"/>
        <end position="573"/>
    </location>
</feature>
<feature type="compositionally biased region" description="Gly residues" evidence="2">
    <location>
        <begin position="1208"/>
        <end position="1222"/>
    </location>
</feature>
<feature type="compositionally biased region" description="Basic and acidic residues" evidence="2">
    <location>
        <begin position="1673"/>
        <end position="1685"/>
    </location>
</feature>
<keyword evidence="1" id="KW-0945">Host-virus interaction</keyword>
<evidence type="ECO:0008006" key="5">
    <source>
        <dbReference type="Google" id="ProtNLM"/>
    </source>
</evidence>
<feature type="compositionally biased region" description="Pro residues" evidence="2">
    <location>
        <begin position="1282"/>
        <end position="1301"/>
    </location>
</feature>
<feature type="compositionally biased region" description="Low complexity" evidence="2">
    <location>
        <begin position="677"/>
        <end position="692"/>
    </location>
</feature>
<feature type="region of interest" description="Disordered" evidence="2">
    <location>
        <begin position="38"/>
        <end position="65"/>
    </location>
</feature>
<feature type="compositionally biased region" description="Low complexity" evidence="2">
    <location>
        <begin position="494"/>
        <end position="507"/>
    </location>
</feature>
<feature type="compositionally biased region" description="Low complexity" evidence="2">
    <location>
        <begin position="1529"/>
        <end position="1539"/>
    </location>
</feature>
<feature type="compositionally biased region" description="Low complexity" evidence="2">
    <location>
        <begin position="536"/>
        <end position="553"/>
    </location>
</feature>
<feature type="compositionally biased region" description="Gly residues" evidence="2">
    <location>
        <begin position="2234"/>
        <end position="2244"/>
    </location>
</feature>
<dbReference type="eggNOG" id="ENOG502R8MF">
    <property type="taxonomic scope" value="Eukaryota"/>
</dbReference>
<feature type="compositionally biased region" description="Low complexity" evidence="2">
    <location>
        <begin position="584"/>
        <end position="593"/>
    </location>
</feature>
<feature type="region of interest" description="Disordered" evidence="2">
    <location>
        <begin position="181"/>
        <end position="304"/>
    </location>
</feature>
<organism evidence="4">
    <name type="scientific">Volvox carteri f. nagariensis</name>
    <dbReference type="NCBI Taxonomy" id="3068"/>
    <lineage>
        <taxon>Eukaryota</taxon>
        <taxon>Viridiplantae</taxon>
        <taxon>Chlorophyta</taxon>
        <taxon>core chlorophytes</taxon>
        <taxon>Chlorophyceae</taxon>
        <taxon>CS clade</taxon>
        <taxon>Chlamydomonadales</taxon>
        <taxon>Volvocaceae</taxon>
        <taxon>Volvox</taxon>
    </lineage>
</organism>
<feature type="region of interest" description="Disordered" evidence="2">
    <location>
        <begin position="1629"/>
        <end position="1700"/>
    </location>
</feature>
<feature type="compositionally biased region" description="Pro residues" evidence="2">
    <location>
        <begin position="1518"/>
        <end position="1528"/>
    </location>
</feature>